<comment type="similarity">
    <text evidence="1">Belongs to the DprA/Smf family.</text>
</comment>
<organism evidence="5 6">
    <name type="scientific">Actinobacillus delphinicola</name>
    <dbReference type="NCBI Taxonomy" id="51161"/>
    <lineage>
        <taxon>Bacteria</taxon>
        <taxon>Pseudomonadati</taxon>
        <taxon>Pseudomonadota</taxon>
        <taxon>Gammaproteobacteria</taxon>
        <taxon>Pasteurellales</taxon>
        <taxon>Pasteurellaceae</taxon>
        <taxon>Actinobacillus</taxon>
    </lineage>
</organism>
<evidence type="ECO:0000313" key="5">
    <source>
        <dbReference type="EMBL" id="VEJ10104.1"/>
    </source>
</evidence>
<reference evidence="5 6" key="1">
    <citation type="submission" date="2018-12" db="EMBL/GenBank/DDBJ databases">
        <authorList>
            <consortium name="Pathogen Informatics"/>
        </authorList>
    </citation>
    <scope>NUCLEOTIDE SEQUENCE [LARGE SCALE GENOMIC DNA]</scope>
    <source>
        <strain evidence="5 6">NCTC12871</strain>
    </source>
</reference>
<dbReference type="InterPro" id="IPR041614">
    <property type="entry name" value="DprA_WH"/>
</dbReference>
<name>A0A448TW03_9PAST</name>
<gene>
    <name evidence="5" type="primary">smf</name>
    <name evidence="5" type="ORF">NCTC12871_01612</name>
</gene>
<evidence type="ECO:0000259" key="3">
    <source>
        <dbReference type="Pfam" id="PF17782"/>
    </source>
</evidence>
<dbReference type="EMBL" id="LR134510">
    <property type="protein sequence ID" value="VEJ10104.1"/>
    <property type="molecule type" value="Genomic_DNA"/>
</dbReference>
<protein>
    <submittedName>
        <fullName evidence="5">DNA protecting protein DprA</fullName>
    </submittedName>
</protein>
<dbReference type="KEGG" id="adp:NCTC12871_01612"/>
<feature type="domain" description="Smf/DprA SAM" evidence="4">
    <location>
        <begin position="9"/>
        <end position="73"/>
    </location>
</feature>
<dbReference type="InterPro" id="IPR057338">
    <property type="entry name" value="DprA_SAM"/>
</dbReference>
<feature type="domain" description="DprA winged helix" evidence="3">
    <location>
        <begin position="306"/>
        <end position="361"/>
    </location>
</feature>
<dbReference type="Pfam" id="PF02481">
    <property type="entry name" value="DNA_processg_A"/>
    <property type="match status" value="1"/>
</dbReference>
<dbReference type="NCBIfam" id="TIGR00732">
    <property type="entry name" value="dprA"/>
    <property type="match status" value="1"/>
</dbReference>
<proteinExistence type="inferred from homology"/>
<dbReference type="InterPro" id="IPR057666">
    <property type="entry name" value="DrpA_SLOG"/>
</dbReference>
<dbReference type="Pfam" id="PF17782">
    <property type="entry name" value="WHD_DprA"/>
    <property type="match status" value="1"/>
</dbReference>
<dbReference type="InterPro" id="IPR003488">
    <property type="entry name" value="DprA"/>
</dbReference>
<dbReference type="RefSeq" id="WP_126600560.1">
    <property type="nucleotide sequence ID" value="NZ_LR134510.1"/>
</dbReference>
<dbReference type="Proteomes" id="UP000279799">
    <property type="component" value="Chromosome"/>
</dbReference>
<evidence type="ECO:0000313" key="6">
    <source>
        <dbReference type="Proteomes" id="UP000279799"/>
    </source>
</evidence>
<dbReference type="OrthoDB" id="9785707at2"/>
<dbReference type="Pfam" id="PF25317">
    <property type="entry name" value="SAM_SMF"/>
    <property type="match status" value="1"/>
</dbReference>
<dbReference type="Gene3D" id="3.40.50.450">
    <property type="match status" value="1"/>
</dbReference>
<dbReference type="AlphaFoldDB" id="A0A448TW03"/>
<evidence type="ECO:0000256" key="1">
    <source>
        <dbReference type="ARBA" id="ARBA00006525"/>
    </source>
</evidence>
<dbReference type="Gene3D" id="1.10.10.10">
    <property type="entry name" value="Winged helix-like DNA-binding domain superfamily/Winged helix DNA-binding domain"/>
    <property type="match status" value="1"/>
</dbReference>
<keyword evidence="6" id="KW-1185">Reference proteome</keyword>
<feature type="domain" description="Smf/DprA SLOG" evidence="2">
    <location>
        <begin position="82"/>
        <end position="291"/>
    </location>
</feature>
<dbReference type="SUPFAM" id="SSF102405">
    <property type="entry name" value="MCP/YpsA-like"/>
    <property type="match status" value="1"/>
</dbReference>
<evidence type="ECO:0000259" key="4">
    <source>
        <dbReference type="Pfam" id="PF25317"/>
    </source>
</evidence>
<sequence>MIQLSQHKIAEILLRLNQIPHLGQRSIMQILEKISLTDLLNYDREAFRHLGWNEKQIRAWFHPNEVEIEKTLQWAQQDDCHLMTIFDEDYPYLLKQTATPPSLLFTRGEKSLLNTPQMAMVGSRHCSSYGEYWAKYFAIELTLAGFHITSGLALGIDGFCHEAVVNMNAQTIAVLGCGLNHIYPKSHVPLAKKILENRGLIVSEFLPDQPPIAKHFPQRNRIISGLSQGVLVIEAGLKSGSLITTRYALEQNRDIFALPGNIQNQFSQGCHQLIRQGATLVESVEDILEVIQPYQYVSSHKPPAMLEPQQALREEPPLLKHIGYHPISLDELAEKTQMPIDTLMCELLDLELQDWLVQENGLYRRI</sequence>
<accession>A0A448TW03</accession>
<dbReference type="PANTHER" id="PTHR43022">
    <property type="entry name" value="PROTEIN SMF"/>
    <property type="match status" value="1"/>
</dbReference>
<dbReference type="PANTHER" id="PTHR43022:SF1">
    <property type="entry name" value="PROTEIN SMF"/>
    <property type="match status" value="1"/>
</dbReference>
<dbReference type="GO" id="GO:0009294">
    <property type="term" value="P:DNA-mediated transformation"/>
    <property type="evidence" value="ECO:0007669"/>
    <property type="project" value="InterPro"/>
</dbReference>
<evidence type="ECO:0000259" key="2">
    <source>
        <dbReference type="Pfam" id="PF02481"/>
    </source>
</evidence>
<dbReference type="InterPro" id="IPR036388">
    <property type="entry name" value="WH-like_DNA-bd_sf"/>
</dbReference>